<evidence type="ECO:0000313" key="1">
    <source>
        <dbReference type="EMBL" id="KKL85514.1"/>
    </source>
</evidence>
<feature type="non-terminal residue" evidence="1">
    <location>
        <position position="306"/>
    </location>
</feature>
<gene>
    <name evidence="1" type="ORF">LCGC14_1954000</name>
</gene>
<sequence>MRQSFKQGIVRQQTDGVGNPTFLAVSAGNKIDLIAANTPTTVSFAHCTANYSLTEFLSITGAWGPFAAGPDDFYLFWDINTRTGIRTFGHTTVAPTFGTINPPSPVDDLHFFNTVEGKMKVFDATAGTFLNKIRVFAGVYRGGATLEPNSTGSQVAISGSFLSGEIIFDDSGRGVRKGNGEFFTTEDQFIRNGAIAEPLRLESNILTAVAQENMAAFSVVAFSAFNKVLLAEYEDVEQKLVGITTSDALLGEEVNVVAQGFLLNPAFNFTTPNAELFVDEGALVETDPNISDPIGHPNPRVPVARV</sequence>
<dbReference type="AlphaFoldDB" id="A0A0F9FGJ1"/>
<accession>A0A0F9FGJ1</accession>
<dbReference type="EMBL" id="LAZR01021384">
    <property type="protein sequence ID" value="KKL85514.1"/>
    <property type="molecule type" value="Genomic_DNA"/>
</dbReference>
<reference evidence="1" key="1">
    <citation type="journal article" date="2015" name="Nature">
        <title>Complex archaea that bridge the gap between prokaryotes and eukaryotes.</title>
        <authorList>
            <person name="Spang A."/>
            <person name="Saw J.H."/>
            <person name="Jorgensen S.L."/>
            <person name="Zaremba-Niedzwiedzka K."/>
            <person name="Martijn J."/>
            <person name="Lind A.E."/>
            <person name="van Eijk R."/>
            <person name="Schleper C."/>
            <person name="Guy L."/>
            <person name="Ettema T.J."/>
        </authorList>
    </citation>
    <scope>NUCLEOTIDE SEQUENCE</scope>
</reference>
<proteinExistence type="predicted"/>
<organism evidence="1">
    <name type="scientific">marine sediment metagenome</name>
    <dbReference type="NCBI Taxonomy" id="412755"/>
    <lineage>
        <taxon>unclassified sequences</taxon>
        <taxon>metagenomes</taxon>
        <taxon>ecological metagenomes</taxon>
    </lineage>
</organism>
<dbReference type="SUPFAM" id="SSF101908">
    <property type="entry name" value="Putative isomerase YbhE"/>
    <property type="match status" value="1"/>
</dbReference>
<comment type="caution">
    <text evidence="1">The sequence shown here is derived from an EMBL/GenBank/DDBJ whole genome shotgun (WGS) entry which is preliminary data.</text>
</comment>
<name>A0A0F9FGJ1_9ZZZZ</name>
<protein>
    <submittedName>
        <fullName evidence="1">Uncharacterized protein</fullName>
    </submittedName>
</protein>